<feature type="transmembrane region" description="Helical" evidence="1">
    <location>
        <begin position="38"/>
        <end position="56"/>
    </location>
</feature>
<comment type="caution">
    <text evidence="2">The sequence shown here is derived from an EMBL/GenBank/DDBJ whole genome shotgun (WGS) entry which is preliminary data.</text>
</comment>
<keyword evidence="1" id="KW-0472">Membrane</keyword>
<dbReference type="PROSITE" id="PS50244">
    <property type="entry name" value="S5A_REDUCTASE"/>
    <property type="match status" value="1"/>
</dbReference>
<keyword evidence="1" id="KW-1133">Transmembrane helix</keyword>
<feature type="transmembrane region" description="Helical" evidence="1">
    <location>
        <begin position="214"/>
        <end position="233"/>
    </location>
</feature>
<proteinExistence type="predicted"/>
<accession>A0ABW3SYQ3</accession>
<protein>
    <submittedName>
        <fullName evidence="2">DUF1295 domain-containing protein</fullName>
    </submittedName>
</protein>
<gene>
    <name evidence="2" type="ORF">ACFQ27_03265</name>
</gene>
<feature type="transmembrane region" description="Helical" evidence="1">
    <location>
        <begin position="144"/>
        <end position="162"/>
    </location>
</feature>
<keyword evidence="1" id="KW-0812">Transmembrane</keyword>
<feature type="transmembrane region" description="Helical" evidence="1">
    <location>
        <begin position="6"/>
        <end position="26"/>
    </location>
</feature>
<dbReference type="Proteomes" id="UP001597216">
    <property type="component" value="Unassembled WGS sequence"/>
</dbReference>
<sequence length="266" mass="29862">MPDFAIVLAVNAGVILALFVLAWAICVAMKDVTPVDSLWGLGMGVVAVSTFIQTGGDTQRGIVMTAIAVAWSLRLGGYMLWRWRDHGPDGRYVRMLDKAKAERGWGYGYAAFRLVFMLQMPLLWLVCLPVQLGQIPNEPATLGALGVAGEVLAIFGILYETLADWQLVQFKKNPENAGKVMDKGLWRYSRHPNYFGDACVWWGLWLIAAETNLGLFSIVGPIYLVYTLTRWSGMPTVEGRMRRRKPDYEDYARRTSAFIPWPPKPE</sequence>
<evidence type="ECO:0000313" key="3">
    <source>
        <dbReference type="Proteomes" id="UP001597216"/>
    </source>
</evidence>
<name>A0ABW3SYQ3_9CAUL</name>
<dbReference type="PANTHER" id="PTHR32251:SF17">
    <property type="entry name" value="STEROID 5-ALPHA REDUCTASE C-TERMINAL DOMAIN-CONTAINING PROTEIN"/>
    <property type="match status" value="1"/>
</dbReference>
<keyword evidence="3" id="KW-1185">Reference proteome</keyword>
<dbReference type="Gene3D" id="1.20.120.1630">
    <property type="match status" value="1"/>
</dbReference>
<dbReference type="PANTHER" id="PTHR32251">
    <property type="entry name" value="3-OXO-5-ALPHA-STEROID 4-DEHYDROGENASE"/>
    <property type="match status" value="1"/>
</dbReference>
<reference evidence="3" key="1">
    <citation type="journal article" date="2019" name="Int. J. Syst. Evol. Microbiol.">
        <title>The Global Catalogue of Microorganisms (GCM) 10K type strain sequencing project: providing services to taxonomists for standard genome sequencing and annotation.</title>
        <authorList>
            <consortium name="The Broad Institute Genomics Platform"/>
            <consortium name="The Broad Institute Genome Sequencing Center for Infectious Disease"/>
            <person name="Wu L."/>
            <person name="Ma J."/>
        </authorList>
    </citation>
    <scope>NUCLEOTIDE SEQUENCE [LARGE SCALE GENOMIC DNA]</scope>
    <source>
        <strain evidence="3">CCUG 55074</strain>
    </source>
</reference>
<dbReference type="InterPro" id="IPR010721">
    <property type="entry name" value="UstE-like"/>
</dbReference>
<organism evidence="2 3">
    <name type="scientific">Phenylobacterium conjunctum</name>
    <dbReference type="NCBI Taxonomy" id="1298959"/>
    <lineage>
        <taxon>Bacteria</taxon>
        <taxon>Pseudomonadati</taxon>
        <taxon>Pseudomonadota</taxon>
        <taxon>Alphaproteobacteria</taxon>
        <taxon>Caulobacterales</taxon>
        <taxon>Caulobacteraceae</taxon>
        <taxon>Phenylobacterium</taxon>
    </lineage>
</organism>
<dbReference type="Pfam" id="PF06966">
    <property type="entry name" value="DUF1295"/>
    <property type="match status" value="1"/>
</dbReference>
<feature type="transmembrane region" description="Helical" evidence="1">
    <location>
        <begin position="104"/>
        <end position="124"/>
    </location>
</feature>
<evidence type="ECO:0000256" key="1">
    <source>
        <dbReference type="SAM" id="Phobius"/>
    </source>
</evidence>
<dbReference type="RefSeq" id="WP_377352463.1">
    <property type="nucleotide sequence ID" value="NZ_JBHTLQ010000005.1"/>
</dbReference>
<feature type="transmembrane region" description="Helical" evidence="1">
    <location>
        <begin position="62"/>
        <end position="83"/>
    </location>
</feature>
<evidence type="ECO:0000313" key="2">
    <source>
        <dbReference type="EMBL" id="MFD1189587.1"/>
    </source>
</evidence>
<dbReference type="EMBL" id="JBHTLQ010000005">
    <property type="protein sequence ID" value="MFD1189587.1"/>
    <property type="molecule type" value="Genomic_DNA"/>
</dbReference>